<comment type="function">
    <text evidence="2">Decapping enzyme for NAD-capped RNAs: specifically hydrolyzes the nicotinamide adenine dinucleotide (NAD) cap from a subset of RNAs by removing the entire NAD moiety from the 5'-end of an NAD-capped RNA.</text>
</comment>
<keyword evidence="2" id="KW-0479">Metal-binding</keyword>
<feature type="domain" description="RAI1-like" evidence="3">
    <location>
        <begin position="47"/>
        <end position="376"/>
    </location>
</feature>
<protein>
    <recommendedName>
        <fullName evidence="2">Decapping nuclease</fullName>
        <ecNumber evidence="2">3.6.1.-</ecNumber>
    </recommendedName>
</protein>
<evidence type="ECO:0000259" key="3">
    <source>
        <dbReference type="Pfam" id="PF08652"/>
    </source>
</evidence>
<accession>A0A6M2CT99</accession>
<keyword evidence="2" id="KW-0694">RNA-binding</keyword>
<comment type="cofactor">
    <cofactor evidence="2">
        <name>a divalent metal cation</name>
        <dbReference type="ChEBI" id="CHEBI:60240"/>
    </cofactor>
</comment>
<comment type="similarity">
    <text evidence="1 2">Belongs to the DXO/Dom3Z family.</text>
</comment>
<keyword evidence="2" id="KW-0540">Nuclease</keyword>
<dbReference type="VEuPathDB" id="VectorBase:LOC119178439"/>
<dbReference type="EMBL" id="GHWJ01004176">
    <property type="protein sequence ID" value="NOV36913.1"/>
    <property type="molecule type" value="Transcribed_RNA"/>
</dbReference>
<keyword evidence="2" id="KW-0378">Hydrolase</keyword>
<reference evidence="4" key="1">
    <citation type="submission" date="2019-09" db="EMBL/GenBank/DDBJ databases">
        <title>Organ-specific transcriptomic study of the physiology of the cattle tick, Rhipicephalus microplus.</title>
        <authorList>
            <person name="Tirloni L."/>
            <person name="Braz G."/>
            <person name="Gandara A.C.P."/>
            <person name="Sabadin G.A."/>
            <person name="da Silva R.M."/>
            <person name="Guizzo M.G."/>
            <person name="Machado J.A."/>
            <person name="Costa E.P."/>
            <person name="Gomes H.F."/>
            <person name="Moraes J."/>
            <person name="Mota M.B.S."/>
            <person name="Mesquita R.D."/>
            <person name="Alvarenga P.H."/>
            <person name="Alves F."/>
            <person name="Seixas A."/>
            <person name="da Fonseca R.N."/>
            <person name="Fogaca A."/>
            <person name="Logullo C."/>
            <person name="Tanaka A."/>
            <person name="Daffre S."/>
            <person name="Termignoni C."/>
            <person name="Vaz I.S.Jr."/>
            <person name="Oliveira P.L."/>
            <person name="Ribeiro J.M."/>
        </authorList>
    </citation>
    <scope>NUCLEOTIDE SEQUENCE</scope>
    <source>
        <strain evidence="4">Porto Alegre</strain>
    </source>
</reference>
<keyword evidence="2" id="KW-0547">Nucleotide-binding</keyword>
<keyword evidence="2" id="KW-0539">Nucleus</keyword>
<dbReference type="InterPro" id="IPR039039">
    <property type="entry name" value="RAI1-like_fam"/>
</dbReference>
<organism evidence="4">
    <name type="scientific">Rhipicephalus microplus</name>
    <name type="common">Cattle tick</name>
    <name type="synonym">Boophilus microplus</name>
    <dbReference type="NCBI Taxonomy" id="6941"/>
    <lineage>
        <taxon>Eukaryota</taxon>
        <taxon>Metazoa</taxon>
        <taxon>Ecdysozoa</taxon>
        <taxon>Arthropoda</taxon>
        <taxon>Chelicerata</taxon>
        <taxon>Arachnida</taxon>
        <taxon>Acari</taxon>
        <taxon>Parasitiformes</taxon>
        <taxon>Ixodida</taxon>
        <taxon>Ixodoidea</taxon>
        <taxon>Ixodidae</taxon>
        <taxon>Rhipicephalinae</taxon>
        <taxon>Rhipicephalus</taxon>
        <taxon>Boophilus</taxon>
    </lineage>
</organism>
<dbReference type="GO" id="GO:0005829">
    <property type="term" value="C:cytosol"/>
    <property type="evidence" value="ECO:0007669"/>
    <property type="project" value="TreeGrafter"/>
</dbReference>
<dbReference type="GO" id="GO:0004518">
    <property type="term" value="F:nuclease activity"/>
    <property type="evidence" value="ECO:0007669"/>
    <property type="project" value="UniProtKB-KW"/>
</dbReference>
<dbReference type="Pfam" id="PF08652">
    <property type="entry name" value="RAI1"/>
    <property type="match status" value="1"/>
</dbReference>
<dbReference type="GO" id="GO:0110155">
    <property type="term" value="P:NAD-cap decapping"/>
    <property type="evidence" value="ECO:0007669"/>
    <property type="project" value="TreeGrafter"/>
</dbReference>
<sequence length="403" mass="45666">MSDGASAISDALERSMCLAPAGEKVAALTLGDALSEHGGPIPNYREVSEIGHFSVKDDEYVDSAVHRRYLRKPFPQSCEWDLNKGYQSALRRNFPSRSSHLLNWVRLHKDKVLSAPSPDEERPSTALEDRSSRTVFLSSRFTLKTLMCTPFARKQAWLLGACRYRDFIYIYNLTAELEGADSPDDRHAKRRDRMSYWGAKFHRIMTSKEPGAAADDDQQLRETESYSVVLRSKLGSQSIVFSAEVKAVDASVECDPRSTAGYVEFKLTRFQEDSMDAWSDTFKRHALPAWWAQCHLASVPRALCGFRNDRGKLVGIEDIDVKSMPGMAGTMWSEGVCMRFCDRLLSFIKEHTEVDDGRTVYLFEYIPRSGEIVCKRLTDPDEAYRPREDLPRLFEGVGSVQNS</sequence>
<dbReference type="GO" id="GO:0005634">
    <property type="term" value="C:nucleus"/>
    <property type="evidence" value="ECO:0007669"/>
    <property type="project" value="UniProtKB-SubCell"/>
</dbReference>
<dbReference type="GO" id="GO:0000956">
    <property type="term" value="P:nuclear-transcribed mRNA catabolic process"/>
    <property type="evidence" value="ECO:0007669"/>
    <property type="project" value="TreeGrafter"/>
</dbReference>
<dbReference type="GO" id="GO:0000166">
    <property type="term" value="F:nucleotide binding"/>
    <property type="evidence" value="ECO:0007669"/>
    <property type="project" value="UniProtKB-KW"/>
</dbReference>
<dbReference type="InterPro" id="IPR013961">
    <property type="entry name" value="RAI1"/>
</dbReference>
<dbReference type="PANTHER" id="PTHR12395:SF9">
    <property type="entry name" value="DECAPPING AND EXORIBONUCLEASE PROTEIN"/>
    <property type="match status" value="1"/>
</dbReference>
<dbReference type="PANTHER" id="PTHR12395">
    <property type="entry name" value="DOM-3 RELATED"/>
    <property type="match status" value="1"/>
</dbReference>
<dbReference type="AlphaFoldDB" id="A0A6M2CT99"/>
<dbReference type="GO" id="GO:0034353">
    <property type="term" value="F:mRNA 5'-diphosphatase activity"/>
    <property type="evidence" value="ECO:0007669"/>
    <property type="project" value="TreeGrafter"/>
</dbReference>
<dbReference type="GO" id="GO:0046872">
    <property type="term" value="F:metal ion binding"/>
    <property type="evidence" value="ECO:0007669"/>
    <property type="project" value="UniProtKB-KW"/>
</dbReference>
<dbReference type="GO" id="GO:0003723">
    <property type="term" value="F:RNA binding"/>
    <property type="evidence" value="ECO:0007669"/>
    <property type="project" value="UniProtKB-KW"/>
</dbReference>
<evidence type="ECO:0000256" key="2">
    <source>
        <dbReference type="RuleBase" id="RU367113"/>
    </source>
</evidence>
<evidence type="ECO:0000313" key="4">
    <source>
        <dbReference type="EMBL" id="NOV36913.1"/>
    </source>
</evidence>
<dbReference type="OrthoDB" id="10020793at2759"/>
<dbReference type="EC" id="3.6.1.-" evidence="2"/>
<proteinExistence type="inferred from homology"/>
<evidence type="ECO:0000256" key="1">
    <source>
        <dbReference type="ARBA" id="ARBA00006562"/>
    </source>
</evidence>
<comment type="subcellular location">
    <subcellularLocation>
        <location evidence="2">Nucleus</location>
    </subcellularLocation>
</comment>
<name>A0A6M2CT99_RHIMP</name>